<dbReference type="SMART" id="SM00714">
    <property type="entry name" value="LITAF"/>
    <property type="match status" value="1"/>
</dbReference>
<organism evidence="11">
    <name type="scientific">Oppiella nova</name>
    <dbReference type="NCBI Taxonomy" id="334625"/>
    <lineage>
        <taxon>Eukaryota</taxon>
        <taxon>Metazoa</taxon>
        <taxon>Ecdysozoa</taxon>
        <taxon>Arthropoda</taxon>
        <taxon>Chelicerata</taxon>
        <taxon>Arachnida</taxon>
        <taxon>Acari</taxon>
        <taxon>Acariformes</taxon>
        <taxon>Sarcoptiformes</taxon>
        <taxon>Oribatida</taxon>
        <taxon>Brachypylina</taxon>
        <taxon>Oppioidea</taxon>
        <taxon>Oppiidae</taxon>
        <taxon>Oppiella</taxon>
    </lineage>
</organism>
<feature type="region of interest" description="Disordered" evidence="8">
    <location>
        <begin position="1"/>
        <end position="31"/>
    </location>
</feature>
<name>A0A7R9QQP4_9ACAR</name>
<dbReference type="GO" id="GO:0005765">
    <property type="term" value="C:lysosomal membrane"/>
    <property type="evidence" value="ECO:0007669"/>
    <property type="project" value="UniProtKB-SubCell"/>
</dbReference>
<dbReference type="AlphaFoldDB" id="A0A7R9QQP4"/>
<reference evidence="11" key="1">
    <citation type="submission" date="2020-11" db="EMBL/GenBank/DDBJ databases">
        <authorList>
            <person name="Tran Van P."/>
        </authorList>
    </citation>
    <scope>NUCLEOTIDE SEQUENCE</scope>
</reference>
<protein>
    <recommendedName>
        <fullName evidence="10">LITAF domain-containing protein</fullName>
    </recommendedName>
</protein>
<dbReference type="EMBL" id="CAJPVJ010008675">
    <property type="protein sequence ID" value="CAG2172078.1"/>
    <property type="molecule type" value="Genomic_DNA"/>
</dbReference>
<dbReference type="PANTHER" id="PTHR23292">
    <property type="entry name" value="LIPOPOLYSACCHARIDE-INDUCED TUMOR NECROSIS FACTOR-ALPHA FACTOR"/>
    <property type="match status" value="1"/>
</dbReference>
<accession>A0A7R9QQP4</accession>
<comment type="similarity">
    <text evidence="4">Belongs to the CDIP1/LITAF family.</text>
</comment>
<dbReference type="EMBL" id="OC923500">
    <property type="protein sequence ID" value="CAD7654891.1"/>
    <property type="molecule type" value="Genomic_DNA"/>
</dbReference>
<dbReference type="Proteomes" id="UP000728032">
    <property type="component" value="Unassembled WGS sequence"/>
</dbReference>
<keyword evidence="6" id="KW-0862">Zinc</keyword>
<feature type="domain" description="LITAF" evidence="10">
    <location>
        <begin position="47"/>
        <end position="131"/>
    </location>
</feature>
<evidence type="ECO:0000256" key="6">
    <source>
        <dbReference type="ARBA" id="ARBA00022833"/>
    </source>
</evidence>
<dbReference type="PANTHER" id="PTHR23292:SF6">
    <property type="entry name" value="FI16602P1-RELATED"/>
    <property type="match status" value="1"/>
</dbReference>
<dbReference type="InterPro" id="IPR037519">
    <property type="entry name" value="LITAF_fam"/>
</dbReference>
<feature type="compositionally biased region" description="Pro residues" evidence="8">
    <location>
        <begin position="11"/>
        <end position="26"/>
    </location>
</feature>
<dbReference type="Pfam" id="PF10601">
    <property type="entry name" value="zf-LITAF-like"/>
    <property type="match status" value="1"/>
</dbReference>
<evidence type="ECO:0000259" key="10">
    <source>
        <dbReference type="PROSITE" id="PS51837"/>
    </source>
</evidence>
<evidence type="ECO:0000256" key="4">
    <source>
        <dbReference type="ARBA" id="ARBA00005975"/>
    </source>
</evidence>
<evidence type="ECO:0000256" key="9">
    <source>
        <dbReference type="SAM" id="Phobius"/>
    </source>
</evidence>
<sequence>MDKMGGQLEPHAPPQPQGQYDPPPPYNMNLEANAPVAPAMAPVHPPQPVTVVIDTGKFGPYPKAMKCYHCGQQVMTVTNKKAGTITWALCSLLCLVGCFCGCCLIPFCANPTQDIMHNCPNCKQFLGAYERVKLRRR</sequence>
<keyword evidence="9" id="KW-1133">Transmembrane helix</keyword>
<keyword evidence="7 9" id="KW-0472">Membrane</keyword>
<evidence type="ECO:0000256" key="2">
    <source>
        <dbReference type="ARBA" id="ARBA00004481"/>
    </source>
</evidence>
<evidence type="ECO:0000256" key="3">
    <source>
        <dbReference type="ARBA" id="ARBA00004630"/>
    </source>
</evidence>
<evidence type="ECO:0000256" key="7">
    <source>
        <dbReference type="ARBA" id="ARBA00023136"/>
    </source>
</evidence>
<evidence type="ECO:0000313" key="11">
    <source>
        <dbReference type="EMBL" id="CAD7654891.1"/>
    </source>
</evidence>
<dbReference type="GO" id="GO:0008270">
    <property type="term" value="F:zinc ion binding"/>
    <property type="evidence" value="ECO:0007669"/>
    <property type="project" value="TreeGrafter"/>
</dbReference>
<keyword evidence="5" id="KW-0479">Metal-binding</keyword>
<evidence type="ECO:0000256" key="8">
    <source>
        <dbReference type="SAM" id="MobiDB-lite"/>
    </source>
</evidence>
<comment type="subcellular location">
    <subcellularLocation>
        <location evidence="2">Endosome membrane</location>
        <topology evidence="2">Peripheral membrane protein</topology>
    </subcellularLocation>
    <subcellularLocation>
        <location evidence="1">Late endosome membrane</location>
    </subcellularLocation>
    <subcellularLocation>
        <location evidence="3">Lysosome membrane</location>
        <topology evidence="3">Peripheral membrane protein</topology>
        <orientation evidence="3">Cytoplasmic side</orientation>
    </subcellularLocation>
</comment>
<gene>
    <name evidence="11" type="ORF">ONB1V03_LOCUS11536</name>
</gene>
<dbReference type="PROSITE" id="PS51837">
    <property type="entry name" value="LITAF"/>
    <property type="match status" value="1"/>
</dbReference>
<dbReference type="OrthoDB" id="6499258at2759"/>
<keyword evidence="9" id="KW-0812">Transmembrane</keyword>
<evidence type="ECO:0000256" key="1">
    <source>
        <dbReference type="ARBA" id="ARBA00004414"/>
    </source>
</evidence>
<dbReference type="InterPro" id="IPR006629">
    <property type="entry name" value="LITAF"/>
</dbReference>
<evidence type="ECO:0000313" key="12">
    <source>
        <dbReference type="Proteomes" id="UP000728032"/>
    </source>
</evidence>
<feature type="transmembrane region" description="Helical" evidence="9">
    <location>
        <begin position="85"/>
        <end position="107"/>
    </location>
</feature>
<dbReference type="GO" id="GO:0031902">
    <property type="term" value="C:late endosome membrane"/>
    <property type="evidence" value="ECO:0007669"/>
    <property type="project" value="UniProtKB-SubCell"/>
</dbReference>
<proteinExistence type="inferred from homology"/>
<evidence type="ECO:0000256" key="5">
    <source>
        <dbReference type="ARBA" id="ARBA00022723"/>
    </source>
</evidence>
<keyword evidence="12" id="KW-1185">Reference proteome</keyword>